<sequence>MDLKPCVIVHHGGEWMLNEDMSYMGGTVSIFDDPRKDFKTGIRYLGFDDKRCEPFLSFLLEFKAIHVYTEHEIGHTVHIVNSFGLGGGGGSFSDLLSEARTRIKEDTIQHKSYDDELEMLKRVEQSKGKHPNRYNSDSEGLTDAKSDDESDDDQDFGYLVAPETKKTKVSSTVGGDATLRHDSKFFVG</sequence>
<reference evidence="2" key="1">
    <citation type="journal article" date="2017" name="Nature">
        <title>The genome of Chenopodium quinoa.</title>
        <authorList>
            <person name="Jarvis D.E."/>
            <person name="Ho Y.S."/>
            <person name="Lightfoot D.J."/>
            <person name="Schmoeckel S.M."/>
            <person name="Li B."/>
            <person name="Borm T.J.A."/>
            <person name="Ohyanagi H."/>
            <person name="Mineta K."/>
            <person name="Michell C.T."/>
            <person name="Saber N."/>
            <person name="Kharbatia N.M."/>
            <person name="Rupper R.R."/>
            <person name="Sharp A.R."/>
            <person name="Dally N."/>
            <person name="Boughton B.A."/>
            <person name="Woo Y.H."/>
            <person name="Gao G."/>
            <person name="Schijlen E.G.W.M."/>
            <person name="Guo X."/>
            <person name="Momin A.A."/>
            <person name="Negrao S."/>
            <person name="Al-Babili S."/>
            <person name="Gehring C."/>
            <person name="Roessner U."/>
            <person name="Jung C."/>
            <person name="Murphy K."/>
            <person name="Arold S.T."/>
            <person name="Gojobori T."/>
            <person name="van der Linden C.G."/>
            <person name="van Loo E.N."/>
            <person name="Jellen E.N."/>
            <person name="Maughan P.J."/>
            <person name="Tester M."/>
        </authorList>
    </citation>
    <scope>NUCLEOTIDE SEQUENCE [LARGE SCALE GENOMIC DNA]</scope>
    <source>
        <strain evidence="2">cv. PI 614886</strain>
    </source>
</reference>
<organism evidence="2 3">
    <name type="scientific">Chenopodium quinoa</name>
    <name type="common">Quinoa</name>
    <dbReference type="NCBI Taxonomy" id="63459"/>
    <lineage>
        <taxon>Eukaryota</taxon>
        <taxon>Viridiplantae</taxon>
        <taxon>Streptophyta</taxon>
        <taxon>Embryophyta</taxon>
        <taxon>Tracheophyta</taxon>
        <taxon>Spermatophyta</taxon>
        <taxon>Magnoliopsida</taxon>
        <taxon>eudicotyledons</taxon>
        <taxon>Gunneridae</taxon>
        <taxon>Pentapetalae</taxon>
        <taxon>Caryophyllales</taxon>
        <taxon>Chenopodiaceae</taxon>
        <taxon>Chenopodioideae</taxon>
        <taxon>Atripliceae</taxon>
        <taxon>Chenopodium</taxon>
    </lineage>
</organism>
<name>A0A803LST3_CHEQI</name>
<evidence type="ECO:0000256" key="1">
    <source>
        <dbReference type="SAM" id="MobiDB-lite"/>
    </source>
</evidence>
<accession>A0A803LST3</accession>
<feature type="region of interest" description="Disordered" evidence="1">
    <location>
        <begin position="124"/>
        <end position="174"/>
    </location>
</feature>
<proteinExistence type="predicted"/>
<evidence type="ECO:0000313" key="3">
    <source>
        <dbReference type="Proteomes" id="UP000596660"/>
    </source>
</evidence>
<dbReference type="AlphaFoldDB" id="A0A803LST3"/>
<protein>
    <submittedName>
        <fullName evidence="2">Uncharacterized protein</fullName>
    </submittedName>
</protein>
<dbReference type="EnsemblPlants" id="AUR62018277-RA">
    <property type="protein sequence ID" value="AUR62018277-RA:cds"/>
    <property type="gene ID" value="AUR62018277"/>
</dbReference>
<reference evidence="2" key="2">
    <citation type="submission" date="2021-03" db="UniProtKB">
        <authorList>
            <consortium name="EnsemblPlants"/>
        </authorList>
    </citation>
    <scope>IDENTIFICATION</scope>
</reference>
<keyword evidence="3" id="KW-1185">Reference proteome</keyword>
<dbReference type="Gramene" id="AUR62018277-RA">
    <property type="protein sequence ID" value="AUR62018277-RA:cds"/>
    <property type="gene ID" value="AUR62018277"/>
</dbReference>
<dbReference type="Proteomes" id="UP000596660">
    <property type="component" value="Unplaced"/>
</dbReference>
<evidence type="ECO:0000313" key="2">
    <source>
        <dbReference type="EnsemblPlants" id="AUR62018277-RA:cds"/>
    </source>
</evidence>